<dbReference type="InterPro" id="IPR036388">
    <property type="entry name" value="WH-like_DNA-bd_sf"/>
</dbReference>
<dbReference type="Pfam" id="PF03466">
    <property type="entry name" value="LysR_substrate"/>
    <property type="match status" value="1"/>
</dbReference>
<dbReference type="GO" id="GO:0006351">
    <property type="term" value="P:DNA-templated transcription"/>
    <property type="evidence" value="ECO:0007669"/>
    <property type="project" value="TreeGrafter"/>
</dbReference>
<dbReference type="AlphaFoldDB" id="A0A2S9Q9C5"/>
<comment type="similarity">
    <text evidence="1">Belongs to the LysR transcriptional regulatory family.</text>
</comment>
<protein>
    <submittedName>
        <fullName evidence="6">LysR family transcriptional regulator</fullName>
    </submittedName>
</protein>
<evidence type="ECO:0000313" key="7">
    <source>
        <dbReference type="Proteomes" id="UP000237682"/>
    </source>
</evidence>
<dbReference type="Proteomes" id="UP000237682">
    <property type="component" value="Unassembled WGS sequence"/>
</dbReference>
<sequence length="311" mass="33490">MDDWNELRLVLAIQRAGSLTAAAKALAVDHSTAFRRLNALEARLDLRLFERLPGGLYQTTAAGERMAVAAERMEDEALALDRDITGRDHRLSGRLRVTSSETLAYSRLTRHLASFRQAHPGIVVELAIDNRVLSLSRREADIAFRPVRPREGDLWGRKLAGMAWTFYGAPALVAANGGPATATADLAGQTFVGWQEGTAGIRAADWLAQHLPADAIAYRSNSLVNQAVAAKAGLGLALLPCYLGDSDPALARALAEPMPELTGELWIVTHGDLKNTARIRAFFDLVGNGLAAEKRLFEGHGVPAVAGTVRT</sequence>
<feature type="domain" description="HTH lysR-type" evidence="5">
    <location>
        <begin position="1"/>
        <end position="59"/>
    </location>
</feature>
<evidence type="ECO:0000256" key="3">
    <source>
        <dbReference type="ARBA" id="ARBA00023125"/>
    </source>
</evidence>
<keyword evidence="4" id="KW-0804">Transcription</keyword>
<reference evidence="6 7" key="1">
    <citation type="submission" date="2018-02" db="EMBL/GenBank/DDBJ databases">
        <title>Whole genome sequencing of endophytic bacterium.</title>
        <authorList>
            <person name="Eedara R."/>
            <person name="Podile A.R."/>
        </authorList>
    </citation>
    <scope>NUCLEOTIDE SEQUENCE [LARGE SCALE GENOMIC DNA]</scope>
    <source>
        <strain evidence="6 7">RP1T</strain>
    </source>
</reference>
<organism evidence="6 7">
    <name type="scientific">Labrys okinawensis</name>
    <dbReference type="NCBI Taxonomy" id="346911"/>
    <lineage>
        <taxon>Bacteria</taxon>
        <taxon>Pseudomonadati</taxon>
        <taxon>Pseudomonadota</taxon>
        <taxon>Alphaproteobacteria</taxon>
        <taxon>Hyphomicrobiales</taxon>
        <taxon>Xanthobacteraceae</taxon>
        <taxon>Labrys</taxon>
    </lineage>
</organism>
<dbReference type="SUPFAM" id="SSF53850">
    <property type="entry name" value="Periplasmic binding protein-like II"/>
    <property type="match status" value="1"/>
</dbReference>
<dbReference type="EMBL" id="PUEJ01000007">
    <property type="protein sequence ID" value="PRH85894.1"/>
    <property type="molecule type" value="Genomic_DNA"/>
</dbReference>
<proteinExistence type="inferred from homology"/>
<evidence type="ECO:0000256" key="2">
    <source>
        <dbReference type="ARBA" id="ARBA00023015"/>
    </source>
</evidence>
<gene>
    <name evidence="6" type="ORF">C5L14_20355</name>
</gene>
<dbReference type="GO" id="GO:0043565">
    <property type="term" value="F:sequence-specific DNA binding"/>
    <property type="evidence" value="ECO:0007669"/>
    <property type="project" value="TreeGrafter"/>
</dbReference>
<dbReference type="RefSeq" id="WP_105863889.1">
    <property type="nucleotide sequence ID" value="NZ_PUEJ01000007.1"/>
</dbReference>
<dbReference type="SUPFAM" id="SSF46785">
    <property type="entry name" value="Winged helix' DNA-binding domain"/>
    <property type="match status" value="1"/>
</dbReference>
<dbReference type="PANTHER" id="PTHR30537:SF3">
    <property type="entry name" value="TRANSCRIPTIONAL REGULATORY PROTEIN"/>
    <property type="match status" value="1"/>
</dbReference>
<dbReference type="PANTHER" id="PTHR30537">
    <property type="entry name" value="HTH-TYPE TRANSCRIPTIONAL REGULATOR"/>
    <property type="match status" value="1"/>
</dbReference>
<evidence type="ECO:0000259" key="5">
    <source>
        <dbReference type="PROSITE" id="PS50931"/>
    </source>
</evidence>
<evidence type="ECO:0000313" key="6">
    <source>
        <dbReference type="EMBL" id="PRH85894.1"/>
    </source>
</evidence>
<evidence type="ECO:0000256" key="1">
    <source>
        <dbReference type="ARBA" id="ARBA00009437"/>
    </source>
</evidence>
<dbReference type="InterPro" id="IPR036390">
    <property type="entry name" value="WH_DNA-bd_sf"/>
</dbReference>
<evidence type="ECO:0000256" key="4">
    <source>
        <dbReference type="ARBA" id="ARBA00023163"/>
    </source>
</evidence>
<keyword evidence="7" id="KW-1185">Reference proteome</keyword>
<dbReference type="InterPro" id="IPR005119">
    <property type="entry name" value="LysR_subst-bd"/>
</dbReference>
<name>A0A2S9Q9C5_9HYPH</name>
<accession>A0A2S9Q9C5</accession>
<dbReference type="PROSITE" id="PS50931">
    <property type="entry name" value="HTH_LYSR"/>
    <property type="match status" value="1"/>
</dbReference>
<dbReference type="Pfam" id="PF00126">
    <property type="entry name" value="HTH_1"/>
    <property type="match status" value="1"/>
</dbReference>
<dbReference type="Gene3D" id="1.10.10.10">
    <property type="entry name" value="Winged helix-like DNA-binding domain superfamily/Winged helix DNA-binding domain"/>
    <property type="match status" value="1"/>
</dbReference>
<keyword evidence="2" id="KW-0805">Transcription regulation</keyword>
<dbReference type="OrthoDB" id="9796526at2"/>
<dbReference type="InterPro" id="IPR000847">
    <property type="entry name" value="LysR_HTH_N"/>
</dbReference>
<comment type="caution">
    <text evidence="6">The sequence shown here is derived from an EMBL/GenBank/DDBJ whole genome shotgun (WGS) entry which is preliminary data.</text>
</comment>
<dbReference type="Gene3D" id="3.40.190.290">
    <property type="match status" value="1"/>
</dbReference>
<dbReference type="GO" id="GO:0003700">
    <property type="term" value="F:DNA-binding transcription factor activity"/>
    <property type="evidence" value="ECO:0007669"/>
    <property type="project" value="InterPro"/>
</dbReference>
<keyword evidence="3" id="KW-0238">DNA-binding</keyword>
<dbReference type="InterPro" id="IPR058163">
    <property type="entry name" value="LysR-type_TF_proteobact-type"/>
</dbReference>